<proteinExistence type="predicted"/>
<dbReference type="Proteomes" id="UP000218615">
    <property type="component" value="Unassembled WGS sequence"/>
</dbReference>
<reference evidence="2" key="1">
    <citation type="submission" date="2017-06" db="EMBL/GenBank/DDBJ databases">
        <authorList>
            <person name="Cremers G."/>
        </authorList>
    </citation>
    <scope>NUCLEOTIDE SEQUENCE [LARGE SCALE GENOMIC DNA]</scope>
</reference>
<accession>A0A284VKB0</accession>
<protein>
    <submittedName>
        <fullName evidence="1">Uncharacterized protein</fullName>
    </submittedName>
</protein>
<gene>
    <name evidence="1" type="ORF">MNV_1300002</name>
</gene>
<dbReference type="AlphaFoldDB" id="A0A284VKB0"/>
<organism evidence="1 2">
    <name type="scientific">Candidatus Methanoperedens nitratireducens</name>
    <dbReference type="NCBI Taxonomy" id="1392998"/>
    <lineage>
        <taxon>Archaea</taxon>
        <taxon>Methanobacteriati</taxon>
        <taxon>Methanobacteriota</taxon>
        <taxon>Stenosarchaea group</taxon>
        <taxon>Methanomicrobia</taxon>
        <taxon>Methanosarcinales</taxon>
        <taxon>ANME-2 cluster</taxon>
        <taxon>Candidatus Methanoperedentaceae</taxon>
        <taxon>Candidatus Methanoperedens</taxon>
    </lineage>
</organism>
<keyword evidence="2" id="KW-1185">Reference proteome</keyword>
<evidence type="ECO:0000313" key="2">
    <source>
        <dbReference type="Proteomes" id="UP000218615"/>
    </source>
</evidence>
<dbReference type="EMBL" id="FZMP01000036">
    <property type="protein sequence ID" value="SNQ59726.1"/>
    <property type="molecule type" value="Genomic_DNA"/>
</dbReference>
<dbReference type="RefSeq" id="WP_096204052.1">
    <property type="nucleotide sequence ID" value="NZ_FZMP01000036.1"/>
</dbReference>
<sequence>MLDTASVKISSDAKITLDTLHQKLRAAGIKITEQKILDTLIENADAAHIKKLLRKEENTALAMLKKPLHWGVADSSENIDRYVYEDIDEPAD</sequence>
<name>A0A284VKB0_9EURY</name>
<evidence type="ECO:0000313" key="1">
    <source>
        <dbReference type="EMBL" id="SNQ59726.1"/>
    </source>
</evidence>
<dbReference type="OrthoDB" id="375933at2157"/>